<dbReference type="SUPFAM" id="SSF53218">
    <property type="entry name" value="Molybdenum cofactor biosynthesis proteins"/>
    <property type="match status" value="1"/>
</dbReference>
<evidence type="ECO:0000259" key="2">
    <source>
        <dbReference type="SMART" id="SM00852"/>
    </source>
</evidence>
<accession>A0A2R5HJG1</accession>
<dbReference type="AlphaFoldDB" id="A0A2R5HJG1"/>
<dbReference type="GO" id="GO:0006777">
    <property type="term" value="P:Mo-molybdopterin cofactor biosynthetic process"/>
    <property type="evidence" value="ECO:0007669"/>
    <property type="project" value="InterPro"/>
</dbReference>
<dbReference type="InterPro" id="IPR012245">
    <property type="entry name" value="MoaB"/>
</dbReference>
<dbReference type="Proteomes" id="UP000245021">
    <property type="component" value="Unassembled WGS sequence"/>
</dbReference>
<sequence>MSEKIELKIAVLTISDTRNFDNDSSGDEITQQLQQEVTRKIVKDDILEIQKAIKSWPDFDVIICNGGTGIAKRDVTFEALSPFISQEIPGFGELFRMLSFQDIGSHAIASRATAFFTKQDQLIFALPGSTAAVKLAMEEIINKEVYHLIKERRK</sequence>
<dbReference type="CDD" id="cd00886">
    <property type="entry name" value="MogA_MoaB"/>
    <property type="match status" value="1"/>
</dbReference>
<dbReference type="PANTHER" id="PTHR43232">
    <property type="entry name" value="MOLYBDENUM COFACTOR BIOSYNTHESIS PROTEIN B"/>
    <property type="match status" value="1"/>
</dbReference>
<reference evidence="3 4" key="1">
    <citation type="journal article" date="2018" name="Genome Announc.">
        <title>Draft Genome Sequence of Lactococcus sp. Strain NtB2 (JCM 32569), Isolated from the Gut of the Higher Termite Nasutitermes takasagoensis.</title>
        <authorList>
            <person name="Noda S."/>
            <person name="Aihara C."/>
            <person name="Yuki M."/>
            <person name="Ohkuma M."/>
        </authorList>
    </citation>
    <scope>NUCLEOTIDE SEQUENCE [LARGE SCALE GENOMIC DNA]</scope>
    <source>
        <strain evidence="3 4">NtB2</strain>
    </source>
</reference>
<organism evidence="3 4">
    <name type="scientific">Lactococcus termiticola</name>
    <dbReference type="NCBI Taxonomy" id="2169526"/>
    <lineage>
        <taxon>Bacteria</taxon>
        <taxon>Bacillati</taxon>
        <taxon>Bacillota</taxon>
        <taxon>Bacilli</taxon>
        <taxon>Lactobacillales</taxon>
        <taxon>Streptococcaceae</taxon>
        <taxon>Lactococcus</taxon>
    </lineage>
</organism>
<dbReference type="Pfam" id="PF00994">
    <property type="entry name" value="MoCF_biosynth"/>
    <property type="match status" value="1"/>
</dbReference>
<dbReference type="NCBIfam" id="TIGR00177">
    <property type="entry name" value="molyb_syn"/>
    <property type="match status" value="1"/>
</dbReference>
<dbReference type="InterPro" id="IPR001453">
    <property type="entry name" value="MoaB/Mog_dom"/>
</dbReference>
<dbReference type="SMART" id="SM00852">
    <property type="entry name" value="MoCF_biosynth"/>
    <property type="match status" value="1"/>
</dbReference>
<gene>
    <name evidence="3" type="primary">moaB</name>
    <name evidence="3" type="ORF">NtB2_00844</name>
</gene>
<feature type="domain" description="MoaB/Mog" evidence="2">
    <location>
        <begin position="10"/>
        <end position="148"/>
    </location>
</feature>
<dbReference type="GO" id="GO:0005829">
    <property type="term" value="C:cytosol"/>
    <property type="evidence" value="ECO:0007669"/>
    <property type="project" value="TreeGrafter"/>
</dbReference>
<comment type="caution">
    <text evidence="3">The sequence shown here is derived from an EMBL/GenBank/DDBJ whole genome shotgun (WGS) entry which is preliminary data.</text>
</comment>
<name>A0A2R5HJG1_9LACT</name>
<evidence type="ECO:0000313" key="4">
    <source>
        <dbReference type="Proteomes" id="UP000245021"/>
    </source>
</evidence>
<keyword evidence="4" id="KW-1185">Reference proteome</keyword>
<dbReference type="RefSeq" id="WP_109245693.1">
    <property type="nucleotide sequence ID" value="NZ_BFFO01000004.1"/>
</dbReference>
<evidence type="ECO:0000256" key="1">
    <source>
        <dbReference type="ARBA" id="ARBA00015262"/>
    </source>
</evidence>
<dbReference type="PIRSF" id="PIRSF006443">
    <property type="entry name" value="MoaB"/>
    <property type="match status" value="1"/>
</dbReference>
<dbReference type="Gene3D" id="3.40.980.10">
    <property type="entry name" value="MoaB/Mog-like domain"/>
    <property type="match status" value="1"/>
</dbReference>
<dbReference type="PANTHER" id="PTHR43232:SF2">
    <property type="entry name" value="MOLYBDENUM COFACTOR BIOSYNTHESIS PROTEIN B"/>
    <property type="match status" value="1"/>
</dbReference>
<evidence type="ECO:0000313" key="3">
    <source>
        <dbReference type="EMBL" id="GBG96720.1"/>
    </source>
</evidence>
<dbReference type="OrthoDB" id="9784492at2"/>
<dbReference type="InterPro" id="IPR036425">
    <property type="entry name" value="MoaB/Mog-like_dom_sf"/>
</dbReference>
<proteinExistence type="predicted"/>
<dbReference type="EMBL" id="BFFO01000004">
    <property type="protein sequence ID" value="GBG96720.1"/>
    <property type="molecule type" value="Genomic_DNA"/>
</dbReference>
<protein>
    <recommendedName>
        <fullName evidence="1">Molybdenum cofactor biosynthesis protein B</fullName>
    </recommendedName>
</protein>